<sequence length="448" mass="51239">MVWLQEFINEFGTDAVIVNEVLREKLSKDYYWYSPVLYEQLKNKIADCAIAPTSIDELQRIVSFAVKNKVAITPRGAGTGNYGQAIPLQGGIVIDLTKLDRIDMQGDRLVSVQAGVRLGVLEKTLRQNNRELRIFPSTYMKATVGGFLCGGSGGIGSIRWGNLWDDNVSSVTVMTVEEMPQLLTVSGDDMQRYIHNYGTTGLIVEVKLPIEPKVSWSQHIVFFHDFREAIKFSDELAHSEEILKRLVSVCEWPIPAHFHPLKKVLREGQSIVMLEIDEKSVHLLDCLADKYDGDIGYTIPAENYQKGLKLSDFTWNHATLWAHKHGDNLTYLQARFQTDRIFEQMADLRSKFGDEIQFHFEYIKIQGEIVPASLPVVKYQSKERLYEIIQFCKTIEVEINDPHTYILGFGGYNMRMKELLKRKELNDPYNLLNPGKLPTAKEVQEFQL</sequence>
<dbReference type="SUPFAM" id="SSF56176">
    <property type="entry name" value="FAD-binding/transporter-associated domain-like"/>
    <property type="match status" value="1"/>
</dbReference>
<dbReference type="Proteomes" id="UP000053681">
    <property type="component" value="Unassembled WGS sequence"/>
</dbReference>
<evidence type="ECO:0000259" key="3">
    <source>
        <dbReference type="PROSITE" id="PS51387"/>
    </source>
</evidence>
<dbReference type="GO" id="GO:0004458">
    <property type="term" value="F:D-lactate dehydrogenase (cytochrome) activity"/>
    <property type="evidence" value="ECO:0007669"/>
    <property type="project" value="TreeGrafter"/>
</dbReference>
<dbReference type="PANTHER" id="PTHR11748">
    <property type="entry name" value="D-LACTATE DEHYDROGENASE"/>
    <property type="match status" value="1"/>
</dbReference>
<keyword evidence="5" id="KW-1185">Reference proteome</keyword>
<dbReference type="InterPro" id="IPR036318">
    <property type="entry name" value="FAD-bd_PCMH-like_sf"/>
</dbReference>
<proteinExistence type="predicted"/>
<dbReference type="PROSITE" id="PS51387">
    <property type="entry name" value="FAD_PCMH"/>
    <property type="match status" value="1"/>
</dbReference>
<evidence type="ECO:0000313" key="4">
    <source>
        <dbReference type="EMBL" id="KSU89376.1"/>
    </source>
</evidence>
<evidence type="ECO:0000313" key="5">
    <source>
        <dbReference type="Proteomes" id="UP000053681"/>
    </source>
</evidence>
<feature type="domain" description="FAD-binding PCMH-type" evidence="3">
    <location>
        <begin position="42"/>
        <end position="213"/>
    </location>
</feature>
<organism evidence="4 5">
    <name type="scientific">Priestia veravalensis</name>
    <dbReference type="NCBI Taxonomy" id="1414648"/>
    <lineage>
        <taxon>Bacteria</taxon>
        <taxon>Bacillati</taxon>
        <taxon>Bacillota</taxon>
        <taxon>Bacilli</taxon>
        <taxon>Bacillales</taxon>
        <taxon>Bacillaceae</taxon>
        <taxon>Priestia</taxon>
    </lineage>
</organism>
<accession>A0A0V8JRV9</accession>
<dbReference type="AlphaFoldDB" id="A0A0V8JRV9"/>
<name>A0A0V8JRV9_9BACI</name>
<gene>
    <name evidence="4" type="ORF">AS180_02135</name>
</gene>
<dbReference type="GO" id="GO:0071949">
    <property type="term" value="F:FAD binding"/>
    <property type="evidence" value="ECO:0007669"/>
    <property type="project" value="InterPro"/>
</dbReference>
<reference evidence="4 5" key="1">
    <citation type="submission" date="2015-11" db="EMBL/GenBank/DDBJ databases">
        <title>Bacillus caseinolyticus sp nov.</title>
        <authorList>
            <person name="Dastager S.G."/>
            <person name="Mawlankar R."/>
        </authorList>
    </citation>
    <scope>NUCLEOTIDE SEQUENCE [LARGE SCALE GENOMIC DNA]</scope>
    <source>
        <strain evidence="4 5">SGD-V-76</strain>
    </source>
</reference>
<dbReference type="InterPro" id="IPR006094">
    <property type="entry name" value="Oxid_FAD_bind_N"/>
</dbReference>
<keyword evidence="1" id="KW-0285">Flavoprotein</keyword>
<keyword evidence="2" id="KW-0560">Oxidoreductase</keyword>
<dbReference type="PANTHER" id="PTHR11748:SF119">
    <property type="entry name" value="D-2-HYDROXYGLUTARATE DEHYDROGENASE"/>
    <property type="match status" value="1"/>
</dbReference>
<dbReference type="GO" id="GO:0008720">
    <property type="term" value="F:D-lactate dehydrogenase (NAD+) activity"/>
    <property type="evidence" value="ECO:0007669"/>
    <property type="project" value="TreeGrafter"/>
</dbReference>
<evidence type="ECO:0000256" key="2">
    <source>
        <dbReference type="ARBA" id="ARBA00023002"/>
    </source>
</evidence>
<comment type="caution">
    <text evidence="4">The sequence shown here is derived from an EMBL/GenBank/DDBJ whole genome shotgun (WGS) entry which is preliminary data.</text>
</comment>
<dbReference type="Pfam" id="PF01565">
    <property type="entry name" value="FAD_binding_4"/>
    <property type="match status" value="1"/>
</dbReference>
<evidence type="ECO:0000256" key="1">
    <source>
        <dbReference type="ARBA" id="ARBA00022630"/>
    </source>
</evidence>
<dbReference type="Gene3D" id="3.30.465.10">
    <property type="match status" value="1"/>
</dbReference>
<protein>
    <submittedName>
        <fullName evidence="4">FAD-linked oxidase</fullName>
    </submittedName>
</protein>
<dbReference type="RefSeq" id="WP_025908040.1">
    <property type="nucleotide sequence ID" value="NZ_KQ758628.1"/>
</dbReference>
<dbReference type="InterPro" id="IPR016169">
    <property type="entry name" value="FAD-bd_PCMH_sub2"/>
</dbReference>
<dbReference type="EMBL" id="LNQP01000005">
    <property type="protein sequence ID" value="KSU89376.1"/>
    <property type="molecule type" value="Genomic_DNA"/>
</dbReference>
<dbReference type="InterPro" id="IPR016166">
    <property type="entry name" value="FAD-bd_PCMH"/>
</dbReference>
<dbReference type="GO" id="GO:1903457">
    <property type="term" value="P:lactate catabolic process"/>
    <property type="evidence" value="ECO:0007669"/>
    <property type="project" value="TreeGrafter"/>
</dbReference>